<evidence type="ECO:0000313" key="7">
    <source>
        <dbReference type="EMBL" id="KAF4701917.1"/>
    </source>
</evidence>
<evidence type="ECO:0008006" key="9">
    <source>
        <dbReference type="Google" id="ProtNLM"/>
    </source>
</evidence>
<dbReference type="InterPro" id="IPR036396">
    <property type="entry name" value="Cyt_P450_sf"/>
</dbReference>
<dbReference type="Proteomes" id="UP000553632">
    <property type="component" value="Unassembled WGS sequence"/>
</dbReference>
<dbReference type="GO" id="GO:0016705">
    <property type="term" value="F:oxidoreductase activity, acting on paired donors, with incorporation or reduction of molecular oxygen"/>
    <property type="evidence" value="ECO:0007669"/>
    <property type="project" value="InterPro"/>
</dbReference>
<sequence length="382" mass="42449">MLTITDALLNVVGKVALAARSRPAAGLLTAVAVVYLYRLTKQRKRKAPSLRATFGGPTRFCNSLLGFVPQSLEQAVSTFEILADAYGDAYAMRFMGRDCLILTDGKLIREVFRKRPHSYVRTFNKDKIVRQLQKTARQSDNRIVWEPRKSFVPVVFDCLFICVFGKDFHLVNPDGLSISGESQAITDAMKDLASSTDYILTHAVHSIMTQDCFPWNLHPMIKKFHSGLKLLGKFGEDLAAERRAEKESTSRVDLLSKLLHLGKEDLQGNLLTFFIAGSDSTVLAMSWCLYYLCVYPDVQTRARAEVDLLGHDPETRDDLDNLSFIESCLIESIRLQPALAVLGHEAITEVSVGGKKVAPGTRVIALLRKHLRTSAGGGSLFK</sequence>
<evidence type="ECO:0000256" key="6">
    <source>
        <dbReference type="ARBA" id="ARBA00023033"/>
    </source>
</evidence>
<evidence type="ECO:0000256" key="3">
    <source>
        <dbReference type="ARBA" id="ARBA00022723"/>
    </source>
</evidence>
<dbReference type="PANTHER" id="PTHR24291:SF50">
    <property type="entry name" value="BIFUNCTIONAL ALBAFLAVENONE MONOOXYGENASE_TERPENE SYNTHASE"/>
    <property type="match status" value="1"/>
</dbReference>
<keyword evidence="2" id="KW-0349">Heme</keyword>
<dbReference type="Gene3D" id="1.10.630.10">
    <property type="entry name" value="Cytochrome P450"/>
    <property type="match status" value="1"/>
</dbReference>
<dbReference type="GO" id="GO:0020037">
    <property type="term" value="F:heme binding"/>
    <property type="evidence" value="ECO:0007669"/>
    <property type="project" value="InterPro"/>
</dbReference>
<dbReference type="GO" id="GO:0004497">
    <property type="term" value="F:monooxygenase activity"/>
    <property type="evidence" value="ECO:0007669"/>
    <property type="project" value="UniProtKB-KW"/>
</dbReference>
<organism evidence="7 8">
    <name type="scientific">Perkinsus olseni</name>
    <name type="common">Perkinsus atlanticus</name>
    <dbReference type="NCBI Taxonomy" id="32597"/>
    <lineage>
        <taxon>Eukaryota</taxon>
        <taxon>Sar</taxon>
        <taxon>Alveolata</taxon>
        <taxon>Perkinsozoa</taxon>
        <taxon>Perkinsea</taxon>
        <taxon>Perkinsida</taxon>
        <taxon>Perkinsidae</taxon>
        <taxon>Perkinsus</taxon>
    </lineage>
</organism>
<dbReference type="SUPFAM" id="SSF48264">
    <property type="entry name" value="Cytochrome P450"/>
    <property type="match status" value="1"/>
</dbReference>
<comment type="caution">
    <text evidence="7">The sequence shown here is derived from an EMBL/GenBank/DDBJ whole genome shotgun (WGS) entry which is preliminary data.</text>
</comment>
<name>A0A7J6Q110_PEROL</name>
<keyword evidence="8" id="KW-1185">Reference proteome</keyword>
<protein>
    <recommendedName>
        <fullName evidence="9">Cytochrome P450</fullName>
    </recommendedName>
</protein>
<evidence type="ECO:0000256" key="2">
    <source>
        <dbReference type="ARBA" id="ARBA00022617"/>
    </source>
</evidence>
<keyword evidence="6" id="KW-0503">Monooxygenase</keyword>
<proteinExistence type="inferred from homology"/>
<dbReference type="EMBL" id="JABANO010036381">
    <property type="protein sequence ID" value="KAF4701917.1"/>
    <property type="molecule type" value="Genomic_DNA"/>
</dbReference>
<dbReference type="PANTHER" id="PTHR24291">
    <property type="entry name" value="CYTOCHROME P450 FAMILY 4"/>
    <property type="match status" value="1"/>
</dbReference>
<keyword evidence="3" id="KW-0479">Metal-binding</keyword>
<evidence type="ECO:0000256" key="1">
    <source>
        <dbReference type="ARBA" id="ARBA00010617"/>
    </source>
</evidence>
<dbReference type="CDD" id="cd00302">
    <property type="entry name" value="cytochrome_P450"/>
    <property type="match status" value="1"/>
</dbReference>
<keyword evidence="5" id="KW-0408">Iron</keyword>
<evidence type="ECO:0000256" key="4">
    <source>
        <dbReference type="ARBA" id="ARBA00023002"/>
    </source>
</evidence>
<dbReference type="AlphaFoldDB" id="A0A7J6Q110"/>
<dbReference type="Pfam" id="PF00067">
    <property type="entry name" value="p450"/>
    <property type="match status" value="1"/>
</dbReference>
<gene>
    <name evidence="7" type="ORF">FOZ63_021745</name>
</gene>
<dbReference type="InterPro" id="IPR001128">
    <property type="entry name" value="Cyt_P450"/>
</dbReference>
<comment type="similarity">
    <text evidence="1">Belongs to the cytochrome P450 family.</text>
</comment>
<dbReference type="GO" id="GO:0005506">
    <property type="term" value="F:iron ion binding"/>
    <property type="evidence" value="ECO:0007669"/>
    <property type="project" value="InterPro"/>
</dbReference>
<dbReference type="InterPro" id="IPR050196">
    <property type="entry name" value="Cytochrome_P450_Monoox"/>
</dbReference>
<keyword evidence="4" id="KW-0560">Oxidoreductase</keyword>
<reference evidence="7 8" key="1">
    <citation type="submission" date="2020-04" db="EMBL/GenBank/DDBJ databases">
        <title>Perkinsus olseni comparative genomics.</title>
        <authorList>
            <person name="Bogema D.R."/>
        </authorList>
    </citation>
    <scope>NUCLEOTIDE SEQUENCE [LARGE SCALE GENOMIC DNA]</scope>
    <source>
        <strain evidence="7 8">ATCC PRA-207</strain>
    </source>
</reference>
<evidence type="ECO:0000256" key="5">
    <source>
        <dbReference type="ARBA" id="ARBA00023004"/>
    </source>
</evidence>
<accession>A0A7J6Q110</accession>
<evidence type="ECO:0000313" key="8">
    <source>
        <dbReference type="Proteomes" id="UP000553632"/>
    </source>
</evidence>